<proteinExistence type="predicted"/>
<comment type="caution">
    <text evidence="2">The sequence shown here is derived from an EMBL/GenBank/DDBJ whole genome shotgun (WGS) entry which is preliminary data.</text>
</comment>
<dbReference type="OrthoDB" id="8592785at2"/>
<feature type="transmembrane region" description="Helical" evidence="1">
    <location>
        <begin position="78"/>
        <end position="99"/>
    </location>
</feature>
<reference evidence="2 3" key="1">
    <citation type="submission" date="2019-03" db="EMBL/GenBank/DDBJ databases">
        <title>Draft genome of Massilia hortus sp. nov., a novel bacterial species of the Oxalobacteraceae family.</title>
        <authorList>
            <person name="Peta V."/>
            <person name="Raths R."/>
            <person name="Bucking H."/>
        </authorList>
    </citation>
    <scope>NUCLEOTIDE SEQUENCE [LARGE SCALE GENOMIC DNA]</scope>
    <source>
        <strain evidence="2 3">ONC3</strain>
    </source>
</reference>
<protein>
    <submittedName>
        <fullName evidence="2">Uncharacterized protein</fullName>
    </submittedName>
</protein>
<evidence type="ECO:0000256" key="1">
    <source>
        <dbReference type="SAM" id="Phobius"/>
    </source>
</evidence>
<sequence>MIDVLPLFSEHEAIHLAHAGQAPLAARRVRSLNCYVQVLNDNQTIDTVKKHRLDSKAATCNDRRIPICLMRPSRTTRLFAAVIAVISLLFTQLALASYMCPDTTAPASVAMTVVDDNGMADMADCTGMDRAQPTLCHSHDKVGKQSLDIPSVPQVQPFVPIGQAHIVVPLDVVMPTVASLDNSFLARATAPPLAIRHCCFRI</sequence>
<gene>
    <name evidence="2" type="ORF">E4O92_19420</name>
</gene>
<accession>A0A4Y9SWY8</accession>
<dbReference type="AlphaFoldDB" id="A0A4Y9SWY8"/>
<dbReference type="Proteomes" id="UP000297258">
    <property type="component" value="Unassembled WGS sequence"/>
</dbReference>
<organism evidence="2 3">
    <name type="scientific">Massilia horti</name>
    <dbReference type="NCBI Taxonomy" id="2562153"/>
    <lineage>
        <taxon>Bacteria</taxon>
        <taxon>Pseudomonadati</taxon>
        <taxon>Pseudomonadota</taxon>
        <taxon>Betaproteobacteria</taxon>
        <taxon>Burkholderiales</taxon>
        <taxon>Oxalobacteraceae</taxon>
        <taxon>Telluria group</taxon>
        <taxon>Massilia</taxon>
    </lineage>
</organism>
<keyword evidence="1" id="KW-0472">Membrane</keyword>
<name>A0A4Y9SWY8_9BURK</name>
<evidence type="ECO:0000313" key="2">
    <source>
        <dbReference type="EMBL" id="TFW29163.1"/>
    </source>
</evidence>
<keyword evidence="1" id="KW-1133">Transmembrane helix</keyword>
<dbReference type="EMBL" id="SPUM01000129">
    <property type="protein sequence ID" value="TFW29163.1"/>
    <property type="molecule type" value="Genomic_DNA"/>
</dbReference>
<keyword evidence="1" id="KW-0812">Transmembrane</keyword>
<evidence type="ECO:0000313" key="3">
    <source>
        <dbReference type="Proteomes" id="UP000297258"/>
    </source>
</evidence>
<dbReference type="RefSeq" id="WP_135191310.1">
    <property type="nucleotide sequence ID" value="NZ_SPUM01000129.1"/>
</dbReference>
<keyword evidence="3" id="KW-1185">Reference proteome</keyword>